<dbReference type="Pfam" id="PF04168">
    <property type="entry name" value="Alpha-E"/>
    <property type="match status" value="1"/>
</dbReference>
<dbReference type="OrthoDB" id="9803532at2"/>
<reference evidence="2 3" key="1">
    <citation type="journal article" date="2018" name="Int. J. Syst. Evol. Microbiol.">
        <title>Epidermidibacterium keratini gen. nov., sp. nov., a member of the family Sporichthyaceae, isolated from keratin epidermis.</title>
        <authorList>
            <person name="Lee D.G."/>
            <person name="Trujillo M.E."/>
            <person name="Kang S."/>
            <person name="Nam J.J."/>
            <person name="Kim Y.J."/>
        </authorList>
    </citation>
    <scope>NUCLEOTIDE SEQUENCE [LARGE SCALE GENOMIC DNA]</scope>
    <source>
        <strain evidence="2 3">EPI-7</strain>
    </source>
</reference>
<evidence type="ECO:0000313" key="3">
    <source>
        <dbReference type="Proteomes" id="UP000463857"/>
    </source>
</evidence>
<protein>
    <submittedName>
        <fullName evidence="2">Alpha-E domain-containing protein</fullName>
    </submittedName>
</protein>
<proteinExistence type="predicted"/>
<dbReference type="PANTHER" id="PTHR34595">
    <property type="entry name" value="BLR5612 PROTEIN"/>
    <property type="match status" value="1"/>
</dbReference>
<name>A0A7L4YK82_9ACTN</name>
<dbReference type="InterPro" id="IPR051680">
    <property type="entry name" value="ATP-dep_Glu-Cys_Ligase-2"/>
</dbReference>
<organism evidence="2 3">
    <name type="scientific">Epidermidibacterium keratini</name>
    <dbReference type="NCBI Taxonomy" id="1891644"/>
    <lineage>
        <taxon>Bacteria</taxon>
        <taxon>Bacillati</taxon>
        <taxon>Actinomycetota</taxon>
        <taxon>Actinomycetes</taxon>
        <taxon>Sporichthyales</taxon>
        <taxon>Sporichthyaceae</taxon>
        <taxon>Epidermidibacterium</taxon>
    </lineage>
</organism>
<evidence type="ECO:0000313" key="2">
    <source>
        <dbReference type="EMBL" id="QHB99292.1"/>
    </source>
</evidence>
<dbReference type="Proteomes" id="UP000463857">
    <property type="component" value="Chromosome"/>
</dbReference>
<dbReference type="InterPro" id="IPR007296">
    <property type="entry name" value="DUF403"/>
</dbReference>
<keyword evidence="3" id="KW-1185">Reference proteome</keyword>
<accession>A0A7L4YK82</accession>
<dbReference type="RefSeq" id="WP_159542621.1">
    <property type="nucleotide sequence ID" value="NZ_CP047156.1"/>
</dbReference>
<gene>
    <name evidence="2" type="ORF">EK0264_02625</name>
</gene>
<dbReference type="EMBL" id="CP047156">
    <property type="protein sequence ID" value="QHB99292.1"/>
    <property type="molecule type" value="Genomic_DNA"/>
</dbReference>
<dbReference type="InParanoid" id="A0A7L4YK82"/>
<dbReference type="KEGG" id="eke:EK0264_02625"/>
<dbReference type="AlphaFoldDB" id="A0A7L4YK82"/>
<feature type="domain" description="DUF403" evidence="1">
    <location>
        <begin position="1"/>
        <end position="294"/>
    </location>
</feature>
<dbReference type="FunCoup" id="A0A7L4YK82">
    <property type="interactions" value="2"/>
</dbReference>
<evidence type="ECO:0000259" key="1">
    <source>
        <dbReference type="Pfam" id="PF04168"/>
    </source>
</evidence>
<dbReference type="PANTHER" id="PTHR34595:SF7">
    <property type="entry name" value="SLL1039 PROTEIN"/>
    <property type="match status" value="1"/>
</dbReference>
<sequence length="307" mass="34979">MLSRIAESLFWIGRYVERADNTARILDIHLQLVVEDAEVSEDLACRSLMTIMGSPVEDNRSVTSQDVLDTLTVDRNHPGSIAHSLYSARENARRAREIISSEIWECLNTTQMRMPRRLASEQAHKHYGWVRDRSAMALGLIDSATSRDESWQFFTLGRTLERADMTARIIATRQMPTRPSWTTILWSCGAYESYLRTYRGAPKTSTAAEFLMLDRLFPRSALYSLRLAEQCLTAIDPTIERAGVNDPATREVGYLRNKLEYLPTPELVDHLHEYVDEVQTSVASIATAIHERYFESYAAPQWTGDLA</sequence>